<dbReference type="Pfam" id="PF13855">
    <property type="entry name" value="LRR_8"/>
    <property type="match status" value="1"/>
</dbReference>
<dbReference type="Proteomes" id="UP000000819">
    <property type="component" value="Chromosome V"/>
</dbReference>
<evidence type="ECO:0000313" key="1">
    <source>
        <dbReference type="EMBL" id="CAD26676.1"/>
    </source>
</evidence>
<dbReference type="STRING" id="284813.Q8SVG0"/>
<dbReference type="InParanoid" id="Q8SVG0"/>
<dbReference type="SUPFAM" id="SSF52058">
    <property type="entry name" value="L domain-like"/>
    <property type="match status" value="1"/>
</dbReference>
<gene>
    <name evidence="1" type="ordered locus">ECU05_1560</name>
</gene>
<dbReference type="HOGENOM" id="CLU_2183920_0_0_1"/>
<dbReference type="VEuPathDB" id="MicrosporidiaDB:ECU05_1560"/>
<accession>Q8SVG0</accession>
<dbReference type="InterPro" id="IPR032675">
    <property type="entry name" value="LRR_dom_sf"/>
</dbReference>
<name>Q8SVG0_ENCCU</name>
<organism evidence="1 2">
    <name type="scientific">Encephalitozoon cuniculi (strain GB-M1)</name>
    <name type="common">Microsporidian parasite</name>
    <dbReference type="NCBI Taxonomy" id="284813"/>
    <lineage>
        <taxon>Eukaryota</taxon>
        <taxon>Fungi</taxon>
        <taxon>Fungi incertae sedis</taxon>
        <taxon>Microsporidia</taxon>
        <taxon>Unikaryonidae</taxon>
        <taxon>Encephalitozoon</taxon>
    </lineage>
</organism>
<dbReference type="EMBL" id="AL590445">
    <property type="protein sequence ID" value="CAD26676.1"/>
    <property type="molecule type" value="Genomic_DNA"/>
</dbReference>
<dbReference type="PROSITE" id="PS51450">
    <property type="entry name" value="LRR"/>
    <property type="match status" value="1"/>
</dbReference>
<dbReference type="GeneID" id="859166"/>
<dbReference type="OrthoDB" id="2192374at2759"/>
<protein>
    <submittedName>
        <fullName evidence="1">Uncharacterized protein</fullName>
    </submittedName>
</protein>
<sequence length="109" mass="13080">MRLPKTFTRFKYLEKLDLSNNLFEEIPEVVGRMRCLEKLDMRGNRIQRVRRSVAEMLFDSEMLEKIDLRGNELRRESDSEWVGWEELEEMFKDQVLLSQLGRPGIDDVE</sequence>
<evidence type="ECO:0000313" key="2">
    <source>
        <dbReference type="Proteomes" id="UP000000819"/>
    </source>
</evidence>
<proteinExistence type="predicted"/>
<reference evidence="1 2" key="2">
    <citation type="journal article" date="2009" name="BMC Genomics">
        <title>Identification of transcriptional signals in Encephalitozoon cuniculi widespread among Microsporidia phylum: support for accurate structural genome annotation.</title>
        <authorList>
            <person name="Peyretaillade E."/>
            <person name="Goncalves O."/>
            <person name="Terrat S."/>
            <person name="Dugat-Bony E."/>
            <person name="Wincker P."/>
            <person name="Cornman R.S."/>
            <person name="Evans J.D."/>
            <person name="Delbac F."/>
            <person name="Peyret P."/>
        </authorList>
    </citation>
    <scope>NUCLEOTIDE SEQUENCE [LARGE SCALE GENOMIC DNA]</scope>
    <source>
        <strain evidence="1 2">GB-M1</strain>
    </source>
</reference>
<dbReference type="KEGG" id="ecu:ECU05_1560"/>
<dbReference type="Gene3D" id="3.80.10.10">
    <property type="entry name" value="Ribonuclease Inhibitor"/>
    <property type="match status" value="1"/>
</dbReference>
<keyword evidence="2" id="KW-1185">Reference proteome</keyword>
<dbReference type="InterPro" id="IPR001611">
    <property type="entry name" value="Leu-rich_rpt"/>
</dbReference>
<reference evidence="1 2" key="1">
    <citation type="journal article" date="2001" name="Nature">
        <title>Genome sequence and gene compaction of the eukaryote parasite Encephalitozoon cuniculi.</title>
        <authorList>
            <person name="Katinka M.D."/>
            <person name="Duprat S."/>
            <person name="Cornillot E."/>
            <person name="Metenier G."/>
            <person name="Thomarat F."/>
            <person name="Prensier G."/>
            <person name="Barbe V."/>
            <person name="Peyretaillade E."/>
            <person name="Brottier P."/>
            <person name="Wincker P."/>
            <person name="Delbac F."/>
            <person name="El Alaoui H."/>
            <person name="Peyret P."/>
            <person name="Saurin W."/>
            <person name="Gouy M."/>
            <person name="Weissenbach J."/>
            <person name="Vivares C.P."/>
        </authorList>
    </citation>
    <scope>NUCLEOTIDE SEQUENCE [LARGE SCALE GENOMIC DNA]</scope>
    <source>
        <strain evidence="1 2">GB-M1</strain>
    </source>
</reference>
<dbReference type="AlphaFoldDB" id="Q8SVG0"/>
<dbReference type="RefSeq" id="NP_597499.1">
    <property type="nucleotide sequence ID" value="NM_001041365.1"/>
</dbReference>